<accession>A0A8J4XM50</accession>
<dbReference type="GO" id="GO:0008611">
    <property type="term" value="P:ether lipid biosynthetic process"/>
    <property type="evidence" value="ECO:0007669"/>
    <property type="project" value="TreeGrafter"/>
</dbReference>
<name>A0A8J4XM50_CHIOP</name>
<keyword evidence="2" id="KW-1185">Reference proteome</keyword>
<comment type="caution">
    <text evidence="1">The sequence shown here is derived from an EMBL/GenBank/DDBJ whole genome shotgun (WGS) entry which is preliminary data.</text>
</comment>
<dbReference type="Proteomes" id="UP000770661">
    <property type="component" value="Unassembled WGS sequence"/>
</dbReference>
<dbReference type="EMBL" id="JACEEZ010024484">
    <property type="protein sequence ID" value="KAG0710136.1"/>
    <property type="molecule type" value="Genomic_DNA"/>
</dbReference>
<gene>
    <name evidence="1" type="primary">Gnpat_1</name>
    <name evidence="1" type="ORF">GWK47_023418</name>
</gene>
<organism evidence="1 2">
    <name type="scientific">Chionoecetes opilio</name>
    <name type="common">Atlantic snow crab</name>
    <name type="synonym">Cancer opilio</name>
    <dbReference type="NCBI Taxonomy" id="41210"/>
    <lineage>
        <taxon>Eukaryota</taxon>
        <taxon>Metazoa</taxon>
        <taxon>Ecdysozoa</taxon>
        <taxon>Arthropoda</taxon>
        <taxon>Crustacea</taxon>
        <taxon>Multicrustacea</taxon>
        <taxon>Malacostraca</taxon>
        <taxon>Eumalacostraca</taxon>
        <taxon>Eucarida</taxon>
        <taxon>Decapoda</taxon>
        <taxon>Pleocyemata</taxon>
        <taxon>Brachyura</taxon>
        <taxon>Eubrachyura</taxon>
        <taxon>Majoidea</taxon>
        <taxon>Majidae</taxon>
        <taxon>Chionoecetes</taxon>
    </lineage>
</organism>
<proteinExistence type="predicted"/>
<dbReference type="GO" id="GO:0008654">
    <property type="term" value="P:phospholipid biosynthetic process"/>
    <property type="evidence" value="ECO:0007669"/>
    <property type="project" value="TreeGrafter"/>
</dbReference>
<dbReference type="OrthoDB" id="10255570at2759"/>
<protein>
    <submittedName>
        <fullName evidence="1">Dihydroxyacetone phosphate acyltransferase</fullName>
    </submittedName>
</protein>
<evidence type="ECO:0000313" key="1">
    <source>
        <dbReference type="EMBL" id="KAG0710136.1"/>
    </source>
</evidence>
<dbReference type="PANTHER" id="PTHR12563:SF17">
    <property type="entry name" value="DIHYDROXYACETONE PHOSPHATE ACYLTRANSFERASE"/>
    <property type="match status" value="1"/>
</dbReference>
<reference evidence="1" key="1">
    <citation type="submission" date="2020-07" db="EMBL/GenBank/DDBJ databases">
        <title>The High-quality genome of the commercially important snow crab, Chionoecetes opilio.</title>
        <authorList>
            <person name="Jeong J.-H."/>
            <person name="Ryu S."/>
        </authorList>
    </citation>
    <scope>NUCLEOTIDE SEQUENCE</scope>
    <source>
        <strain evidence="1">MADBK_172401_WGS</strain>
        <tissue evidence="1">Digestive gland</tissue>
    </source>
</reference>
<evidence type="ECO:0000313" key="2">
    <source>
        <dbReference type="Proteomes" id="UP000770661"/>
    </source>
</evidence>
<keyword evidence="1" id="KW-0808">Transferase</keyword>
<dbReference type="InterPro" id="IPR022284">
    <property type="entry name" value="GPAT/DHAPAT"/>
</dbReference>
<dbReference type="PANTHER" id="PTHR12563">
    <property type="entry name" value="GLYCEROL-3-PHOSPHATE ACYLTRANSFERASE"/>
    <property type="match status" value="1"/>
</dbReference>
<dbReference type="GO" id="GO:0031966">
    <property type="term" value="C:mitochondrial membrane"/>
    <property type="evidence" value="ECO:0007669"/>
    <property type="project" value="TreeGrafter"/>
</dbReference>
<dbReference type="GO" id="GO:0005778">
    <property type="term" value="C:peroxisomal membrane"/>
    <property type="evidence" value="ECO:0007669"/>
    <property type="project" value="TreeGrafter"/>
</dbReference>
<dbReference type="AlphaFoldDB" id="A0A8J4XM50"/>
<sequence>METQPALPPSLRKVRLTEGYVDLLAERRDTSDLRWAIREWESRGNYRYGSHMTRKEMFDHVVQSDRVRHTITKLVEEGGDSRALEAEVGHILEQMGHTQDIGVIRQFAFVLPKIMKKIYGKVLINEDGIEKVCLGFGFGGLTETLADGQKENSSLMFSNCSL</sequence>
<dbReference type="GO" id="GO:0019432">
    <property type="term" value="P:triglyceride biosynthetic process"/>
    <property type="evidence" value="ECO:0007669"/>
    <property type="project" value="TreeGrafter"/>
</dbReference>
<dbReference type="GO" id="GO:0016287">
    <property type="term" value="F:glycerone-phosphate O-acyltransferase activity"/>
    <property type="evidence" value="ECO:0007669"/>
    <property type="project" value="TreeGrafter"/>
</dbReference>
<keyword evidence="1" id="KW-0012">Acyltransferase</keyword>
<dbReference type="GO" id="GO:0004366">
    <property type="term" value="F:glycerol-3-phosphate O-acyltransferase activity"/>
    <property type="evidence" value="ECO:0007669"/>
    <property type="project" value="TreeGrafter"/>
</dbReference>
<dbReference type="GO" id="GO:0006631">
    <property type="term" value="P:fatty acid metabolic process"/>
    <property type="evidence" value="ECO:0007669"/>
    <property type="project" value="TreeGrafter"/>
</dbReference>